<organism evidence="1 2">
    <name type="scientific">Microbacterium saccharophilum</name>
    <dbReference type="NCBI Taxonomy" id="1213358"/>
    <lineage>
        <taxon>Bacteria</taxon>
        <taxon>Bacillati</taxon>
        <taxon>Actinomycetota</taxon>
        <taxon>Actinomycetes</taxon>
        <taxon>Micrococcales</taxon>
        <taxon>Microbacteriaceae</taxon>
        <taxon>Microbacterium</taxon>
    </lineage>
</organism>
<dbReference type="RefSeq" id="WP_147051333.1">
    <property type="nucleotide sequence ID" value="NZ_BKAH01000017.1"/>
</dbReference>
<proteinExistence type="predicted"/>
<name>A0A5C8I0M3_9MICO</name>
<protein>
    <submittedName>
        <fullName evidence="1">Uncharacterized protein</fullName>
    </submittedName>
</protein>
<dbReference type="AlphaFoldDB" id="A0A5C8I0M3"/>
<reference evidence="1 2" key="1">
    <citation type="submission" date="2019-08" db="EMBL/GenBank/DDBJ databases">
        <authorList>
            <person name="Dong K."/>
        </authorList>
    </citation>
    <scope>NUCLEOTIDE SEQUENCE [LARGE SCALE GENOMIC DNA]</scope>
    <source>
        <strain evidence="1 2">K-1</strain>
    </source>
</reference>
<evidence type="ECO:0000313" key="1">
    <source>
        <dbReference type="EMBL" id="TXK11528.1"/>
    </source>
</evidence>
<keyword evidence="2" id="KW-1185">Reference proteome</keyword>
<accession>A0A5C8I0M3</accession>
<gene>
    <name evidence="1" type="ORF">FVP74_09370</name>
</gene>
<dbReference type="EMBL" id="VRSX01000003">
    <property type="protein sequence ID" value="TXK11528.1"/>
    <property type="molecule type" value="Genomic_DNA"/>
</dbReference>
<sequence>MYEIITEIWSEDGGTDVLFASHYTHNATVVPSPKDPIVFRTPSAGGPHASRLNVTGVSTLSSLDGFLVVICHPSLLGDAEATRALRKELLALQWDFVMPEPPLPPLADADDFDED</sequence>
<evidence type="ECO:0000313" key="2">
    <source>
        <dbReference type="Proteomes" id="UP000321949"/>
    </source>
</evidence>
<dbReference type="Proteomes" id="UP000321949">
    <property type="component" value="Unassembled WGS sequence"/>
</dbReference>
<comment type="caution">
    <text evidence="1">The sequence shown here is derived from an EMBL/GenBank/DDBJ whole genome shotgun (WGS) entry which is preliminary data.</text>
</comment>